<dbReference type="Gene3D" id="1.20.1250.20">
    <property type="entry name" value="MFS general substrate transporter like domains"/>
    <property type="match status" value="1"/>
</dbReference>
<feature type="transmembrane region" description="Helical" evidence="17">
    <location>
        <begin position="109"/>
        <end position="129"/>
    </location>
</feature>
<dbReference type="PROSITE" id="PS00217">
    <property type="entry name" value="SUGAR_TRANSPORT_2"/>
    <property type="match status" value="1"/>
</dbReference>
<comment type="catalytic activity">
    <reaction evidence="2">
        <text>D-glucose(out) = D-glucose(in)</text>
        <dbReference type="Rhea" id="RHEA:60376"/>
        <dbReference type="ChEBI" id="CHEBI:4167"/>
    </reaction>
</comment>
<feature type="transmembrane region" description="Helical" evidence="17">
    <location>
        <begin position="37"/>
        <end position="60"/>
    </location>
</feature>
<comment type="similarity">
    <text evidence="5">Belongs to the major facilitator superfamily. Sugar transporter (TC 2.A.1.1) family. Glucose transporter subfamily.</text>
</comment>
<dbReference type="FunFam" id="1.20.1250.20:FF:000055">
    <property type="entry name" value="Facilitated trehalose transporter Tret1-2 homolog"/>
    <property type="match status" value="1"/>
</dbReference>
<evidence type="ECO:0000313" key="20">
    <source>
        <dbReference type="Proteomes" id="UP000472277"/>
    </source>
</evidence>
<evidence type="ECO:0000256" key="2">
    <source>
        <dbReference type="ARBA" id="ARBA00000618"/>
    </source>
</evidence>
<feature type="transmembrane region" description="Helical" evidence="17">
    <location>
        <begin position="459"/>
        <end position="478"/>
    </location>
</feature>
<dbReference type="GO" id="GO:0033300">
    <property type="term" value="F:dehydroascorbic acid transmembrane transporter activity"/>
    <property type="evidence" value="ECO:0007669"/>
    <property type="project" value="UniProtKB-ARBA"/>
</dbReference>
<evidence type="ECO:0000256" key="14">
    <source>
        <dbReference type="ARBA" id="ARBA00077395"/>
    </source>
</evidence>
<dbReference type="GO" id="GO:1904659">
    <property type="term" value="P:D-glucose transmembrane transport"/>
    <property type="evidence" value="ECO:0007669"/>
    <property type="project" value="TreeGrafter"/>
</dbReference>
<feature type="transmembrane region" description="Helical" evidence="17">
    <location>
        <begin position="168"/>
        <end position="186"/>
    </location>
</feature>
<comment type="catalytic activity">
    <reaction evidence="11">
        <text>alpha,alpha-trehalose(in) = alpha,alpha-trehalose(out)</text>
        <dbReference type="Rhea" id="RHEA:17629"/>
        <dbReference type="ChEBI" id="CHEBI:16551"/>
    </reaction>
</comment>
<keyword evidence="7 17" id="KW-0812">Transmembrane</keyword>
<evidence type="ECO:0000256" key="8">
    <source>
        <dbReference type="ARBA" id="ARBA00022989"/>
    </source>
</evidence>
<evidence type="ECO:0000256" key="1">
    <source>
        <dbReference type="ARBA" id="ARBA00000590"/>
    </source>
</evidence>
<evidence type="ECO:0000256" key="9">
    <source>
        <dbReference type="ARBA" id="ARBA00023136"/>
    </source>
</evidence>
<organism evidence="19 20">
    <name type="scientific">Salmo trutta</name>
    <name type="common">Brown trout</name>
    <dbReference type="NCBI Taxonomy" id="8032"/>
    <lineage>
        <taxon>Eukaryota</taxon>
        <taxon>Metazoa</taxon>
        <taxon>Chordata</taxon>
        <taxon>Craniata</taxon>
        <taxon>Vertebrata</taxon>
        <taxon>Euteleostomi</taxon>
        <taxon>Actinopterygii</taxon>
        <taxon>Neopterygii</taxon>
        <taxon>Teleostei</taxon>
        <taxon>Protacanthopterygii</taxon>
        <taxon>Salmoniformes</taxon>
        <taxon>Salmonidae</taxon>
        <taxon>Salmoninae</taxon>
        <taxon>Salmo</taxon>
    </lineage>
</organism>
<dbReference type="InParanoid" id="A0A673W7P0"/>
<dbReference type="GO" id="GO:0005886">
    <property type="term" value="C:plasma membrane"/>
    <property type="evidence" value="ECO:0007669"/>
    <property type="project" value="UniProtKB-SubCell"/>
</dbReference>
<evidence type="ECO:0000256" key="15">
    <source>
        <dbReference type="ARBA" id="ARBA00080242"/>
    </source>
</evidence>
<dbReference type="PANTHER" id="PTHR48021">
    <property type="match status" value="1"/>
</dbReference>
<dbReference type="Ensembl" id="ENSSTUT00000008461.1">
    <property type="protein sequence ID" value="ENSSTUP00000007950.1"/>
    <property type="gene ID" value="ENSSTUG00000003842.1"/>
</dbReference>
<dbReference type="NCBIfam" id="TIGR00879">
    <property type="entry name" value="SP"/>
    <property type="match status" value="1"/>
</dbReference>
<feature type="transmembrane region" description="Helical" evidence="17">
    <location>
        <begin position="312"/>
        <end position="334"/>
    </location>
</feature>
<evidence type="ECO:0000256" key="5">
    <source>
        <dbReference type="ARBA" id="ARBA00007004"/>
    </source>
</evidence>
<evidence type="ECO:0000256" key="4">
    <source>
        <dbReference type="ARBA" id="ARBA00004651"/>
    </source>
</evidence>
<feature type="transmembrane region" description="Helical" evidence="17">
    <location>
        <begin position="192"/>
        <end position="213"/>
    </location>
</feature>
<dbReference type="PROSITE" id="PS50850">
    <property type="entry name" value="MFS"/>
    <property type="match status" value="1"/>
</dbReference>
<keyword evidence="6" id="KW-1003">Cell membrane</keyword>
<dbReference type="CDD" id="cd17433">
    <property type="entry name" value="MFS_GLUT8_Class3"/>
    <property type="match status" value="1"/>
</dbReference>
<evidence type="ECO:0000256" key="13">
    <source>
        <dbReference type="ARBA" id="ARBA00067382"/>
    </source>
</evidence>
<dbReference type="InterPro" id="IPR050549">
    <property type="entry name" value="MFS_Trehalose_Transporter"/>
</dbReference>
<evidence type="ECO:0000256" key="17">
    <source>
        <dbReference type="SAM" id="Phobius"/>
    </source>
</evidence>
<dbReference type="Pfam" id="PF00083">
    <property type="entry name" value="Sugar_tr"/>
    <property type="match status" value="1"/>
</dbReference>
<dbReference type="InterPro" id="IPR036259">
    <property type="entry name" value="MFS_trans_sf"/>
</dbReference>
<feature type="transmembrane region" description="Helical" evidence="17">
    <location>
        <begin position="80"/>
        <end position="102"/>
    </location>
</feature>
<gene>
    <name evidence="19" type="primary">SLC2A8</name>
    <name evidence="19" type="synonym">slc2a8</name>
</gene>
<evidence type="ECO:0000259" key="18">
    <source>
        <dbReference type="PROSITE" id="PS50850"/>
    </source>
</evidence>
<keyword evidence="16" id="KW-0813">Transport</keyword>
<feature type="domain" description="Major facilitator superfamily (MFS) profile" evidence="18">
    <location>
        <begin position="36"/>
        <end position="482"/>
    </location>
</feature>
<evidence type="ECO:0000256" key="11">
    <source>
        <dbReference type="ARBA" id="ARBA00052140"/>
    </source>
</evidence>
<accession>A0A673W7P0</accession>
<sequence>MIEIQNESRRLLDTEDEDTGVRSEQDAYLDKVKNGKLFLASLAAVLGPLSFGFVLGYSSPAIPELSTITDPRLRLDDDEASWFGSIVTIGAAIGGLLGGWMVDKIGRKLSLMFCALPYIFGFTIVIAAQNVWMLYLGRVLTGLASGVTSLVVPLYISEIAHERVRGTMGSCVQLMVVTGIMGAYIAGMFLDWRWLAICCSIPPTMMMVFMCFMPETPRFLLSQGKRREAEEAVRFLRGPDAPAEWECARIEDASDNQVSFGGSLGMSDLKDPGVYKPLGVGIMLMLFQQLTGINAIMFYAETIFEEAHFKNSNVATVVVAAIQVVFTAVAALVMDRAGRKLLLILSGVSMCLSTAAFGVYFKLSSETHGNSSGLFLVESPLAEDPAAGLSWLALASMGFFITGFSLGWGPIPWLVMSEIFPSRVKGFASSVCVLTNWGSAFIITKTFQDLMDLLTSAGTFWLFSGCCALNIVFTILFVPETKGKSLEQIQAQFKGTPE</sequence>
<evidence type="ECO:0000256" key="7">
    <source>
        <dbReference type="ARBA" id="ARBA00022692"/>
    </source>
</evidence>
<dbReference type="Proteomes" id="UP000472277">
    <property type="component" value="Chromosome 27"/>
</dbReference>
<evidence type="ECO:0000313" key="19">
    <source>
        <dbReference type="Ensembl" id="ENSSTUP00000007950.1"/>
    </source>
</evidence>
<feature type="transmembrane region" description="Helical" evidence="17">
    <location>
        <begin position="341"/>
        <end position="361"/>
    </location>
</feature>
<feature type="transmembrane region" description="Helical" evidence="17">
    <location>
        <begin position="278"/>
        <end position="300"/>
    </location>
</feature>
<evidence type="ECO:0000256" key="10">
    <source>
        <dbReference type="ARBA" id="ARBA00023180"/>
    </source>
</evidence>
<comment type="catalytic activity">
    <reaction evidence="3">
        <text>L-dehydroascorbate(out) = L-dehydroascorbate(in)</text>
        <dbReference type="Rhea" id="RHEA:60380"/>
        <dbReference type="ChEBI" id="CHEBI:58539"/>
    </reaction>
</comment>
<keyword evidence="10" id="KW-0325">Glycoprotein</keyword>
<comment type="function">
    <text evidence="12">Insulin-regulated facilitative hexose transporter that mediates the transport of glucose and fructose. Facilitates hepatic influx of dietary trehalose, which in turn inhibits glucose and fructose influx triggering a starvation signal and hepatic autophagy through activation of AMPK and ULK1. Also able to mediate the transport of dehydroascorbate.</text>
</comment>
<reference evidence="19" key="1">
    <citation type="submission" date="2025-08" db="UniProtKB">
        <authorList>
            <consortium name="Ensembl"/>
        </authorList>
    </citation>
    <scope>IDENTIFICATION</scope>
</reference>
<evidence type="ECO:0000256" key="6">
    <source>
        <dbReference type="ARBA" id="ARBA00022475"/>
    </source>
</evidence>
<proteinExistence type="inferred from homology"/>
<reference evidence="19" key="2">
    <citation type="submission" date="2025-09" db="UniProtKB">
        <authorList>
            <consortium name="Ensembl"/>
        </authorList>
    </citation>
    <scope>IDENTIFICATION</scope>
</reference>
<comment type="subcellular location">
    <subcellularLocation>
        <location evidence="4">Cell membrane</location>
        <topology evidence="4">Multi-pass membrane protein</topology>
    </subcellularLocation>
</comment>
<keyword evidence="20" id="KW-1185">Reference proteome</keyword>
<dbReference type="SUPFAM" id="SSF103473">
    <property type="entry name" value="MFS general substrate transporter"/>
    <property type="match status" value="1"/>
</dbReference>
<evidence type="ECO:0000256" key="16">
    <source>
        <dbReference type="RuleBase" id="RU003346"/>
    </source>
</evidence>
<dbReference type="PANTHER" id="PTHR48021:SF18">
    <property type="entry name" value="SOLUTE CARRIER FAMILY 2, FACILITATED GLUCOSE TRANSPORTER MEMBER 8"/>
    <property type="match status" value="1"/>
</dbReference>
<comment type="catalytic activity">
    <reaction evidence="1">
        <text>D-fructose(out) = D-fructose(in)</text>
        <dbReference type="Rhea" id="RHEA:60372"/>
        <dbReference type="ChEBI" id="CHEBI:37721"/>
    </reaction>
</comment>
<dbReference type="InterPro" id="IPR003663">
    <property type="entry name" value="Sugar/inositol_transpt"/>
</dbReference>
<dbReference type="InterPro" id="IPR005829">
    <property type="entry name" value="Sugar_transporter_CS"/>
</dbReference>
<feature type="transmembrane region" description="Helical" evidence="17">
    <location>
        <begin position="389"/>
        <end position="415"/>
    </location>
</feature>
<keyword evidence="8 17" id="KW-1133">Transmembrane helix</keyword>
<keyword evidence="9 17" id="KW-0472">Membrane</keyword>
<name>A0A673W7P0_SALTR</name>
<dbReference type="InterPro" id="IPR005828">
    <property type="entry name" value="MFS_sugar_transport-like"/>
</dbReference>
<dbReference type="PRINTS" id="PR00171">
    <property type="entry name" value="SUGRTRNSPORT"/>
</dbReference>
<protein>
    <recommendedName>
        <fullName evidence="13">Solute carrier family 2, facilitated glucose transporter member 8</fullName>
    </recommendedName>
    <alternativeName>
        <fullName evidence="14">Glucose transporter type 8</fullName>
    </alternativeName>
    <alternativeName>
        <fullName evidence="15">Glucose transporter type X1</fullName>
    </alternativeName>
</protein>
<evidence type="ECO:0000256" key="3">
    <source>
        <dbReference type="ARBA" id="ARBA00001787"/>
    </source>
</evidence>
<feature type="transmembrane region" description="Helical" evidence="17">
    <location>
        <begin position="135"/>
        <end position="156"/>
    </location>
</feature>
<dbReference type="PROSITE" id="PS00216">
    <property type="entry name" value="SUGAR_TRANSPORT_1"/>
    <property type="match status" value="2"/>
</dbReference>
<dbReference type="InterPro" id="IPR020846">
    <property type="entry name" value="MFS_dom"/>
</dbReference>
<dbReference type="GeneTree" id="ENSGT00940000158795"/>
<feature type="transmembrane region" description="Helical" evidence="17">
    <location>
        <begin position="427"/>
        <end position="447"/>
    </location>
</feature>
<dbReference type="OMA" id="CWIRQLE"/>
<evidence type="ECO:0000256" key="12">
    <source>
        <dbReference type="ARBA" id="ARBA00059062"/>
    </source>
</evidence>
<dbReference type="AlphaFoldDB" id="A0A673W7P0"/>